<dbReference type="AlphaFoldDB" id="A0A1H0ELM6"/>
<evidence type="ECO:0000313" key="3">
    <source>
        <dbReference type="Proteomes" id="UP000199075"/>
    </source>
</evidence>
<dbReference type="STRING" id="419597.SAMN04487957_10299"/>
<accession>A0A1H0ELM6</accession>
<keyword evidence="1" id="KW-0812">Transmembrane</keyword>
<protein>
    <submittedName>
        <fullName evidence="2">Uncharacterized protein</fullName>
    </submittedName>
</protein>
<gene>
    <name evidence="2" type="ORF">SAMN04487957_10299</name>
</gene>
<evidence type="ECO:0000256" key="1">
    <source>
        <dbReference type="SAM" id="Phobius"/>
    </source>
</evidence>
<dbReference type="RefSeq" id="WP_023004631.1">
    <property type="nucleotide sequence ID" value="NZ_FNIV01000002.1"/>
</dbReference>
<reference evidence="3" key="1">
    <citation type="submission" date="2016-10" db="EMBL/GenBank/DDBJ databases">
        <authorList>
            <person name="Varghese N."/>
            <person name="Submissions S."/>
        </authorList>
    </citation>
    <scope>NUCLEOTIDE SEQUENCE [LARGE SCALE GENOMIC DNA]</scope>
    <source>
        <strain evidence="3">CGMCC 1.6444</strain>
    </source>
</reference>
<dbReference type="EMBL" id="FNIV01000002">
    <property type="protein sequence ID" value="SDN83230.1"/>
    <property type="molecule type" value="Genomic_DNA"/>
</dbReference>
<organism evidence="2 3">
    <name type="scientific">Halomonas shengliensis</name>
    <dbReference type="NCBI Taxonomy" id="419597"/>
    <lineage>
        <taxon>Bacteria</taxon>
        <taxon>Pseudomonadati</taxon>
        <taxon>Pseudomonadota</taxon>
        <taxon>Gammaproteobacteria</taxon>
        <taxon>Oceanospirillales</taxon>
        <taxon>Halomonadaceae</taxon>
        <taxon>Halomonas</taxon>
    </lineage>
</organism>
<keyword evidence="1" id="KW-0472">Membrane</keyword>
<evidence type="ECO:0000313" key="2">
    <source>
        <dbReference type="EMBL" id="SDN83230.1"/>
    </source>
</evidence>
<keyword evidence="3" id="KW-1185">Reference proteome</keyword>
<keyword evidence="1" id="KW-1133">Transmembrane helix</keyword>
<name>A0A1H0ELM6_9GAMM</name>
<sequence>MAGHDENFRDSSGLLSIIMGLIVLVAMSCLPATIGWYQLFAG</sequence>
<dbReference type="Proteomes" id="UP000199075">
    <property type="component" value="Unassembled WGS sequence"/>
</dbReference>
<feature type="transmembrane region" description="Helical" evidence="1">
    <location>
        <begin position="12"/>
        <end position="37"/>
    </location>
</feature>
<proteinExistence type="predicted"/>